<accession>A0A6P8IG76</accession>
<name>A0A6P8IG76_ACTTE</name>
<protein>
    <submittedName>
        <fullName evidence="4">Uncharacterized protein LOC116300861</fullName>
    </submittedName>
</protein>
<evidence type="ECO:0000256" key="1">
    <source>
        <dbReference type="SAM" id="Phobius"/>
    </source>
</evidence>
<keyword evidence="3" id="KW-1185">Reference proteome</keyword>
<dbReference type="Pfam" id="PF01390">
    <property type="entry name" value="SEA"/>
    <property type="match status" value="1"/>
</dbReference>
<dbReference type="AlphaFoldDB" id="A0A6P8IG76"/>
<reference evidence="4" key="1">
    <citation type="submission" date="2025-08" db="UniProtKB">
        <authorList>
            <consortium name="RefSeq"/>
        </authorList>
    </citation>
    <scope>IDENTIFICATION</scope>
    <source>
        <tissue evidence="4">Tentacle</tissue>
    </source>
</reference>
<sequence length="223" mass="24992">MLQKWMPEFANRSTEAYKRMHDTLVNEISKVLQITKEGIRNVNFTKGSIVARFEVVYTFQSQGNVSKDMEDPEKALRNAIQSGQLRDLHIDPESLVVSQSFSGVNLTSWTSKPDECSSKCHNDKHNSKVEQNHECAEVTASCDDVPLTRETTCHEACPAYSSAHASRKEMFIIIGVLIVAVVIAVGVVVIIKCKRDRHKHISTSPSISSMKQLTNNDELQSRC</sequence>
<dbReference type="OrthoDB" id="10419382at2759"/>
<keyword evidence="1" id="KW-1133">Transmembrane helix</keyword>
<dbReference type="KEGG" id="aten:116300861"/>
<keyword evidence="1" id="KW-0812">Transmembrane</keyword>
<keyword evidence="1" id="KW-0472">Membrane</keyword>
<feature type="transmembrane region" description="Helical" evidence="1">
    <location>
        <begin position="170"/>
        <end position="191"/>
    </location>
</feature>
<evidence type="ECO:0000313" key="3">
    <source>
        <dbReference type="Proteomes" id="UP000515163"/>
    </source>
</evidence>
<dbReference type="PROSITE" id="PS50024">
    <property type="entry name" value="SEA"/>
    <property type="match status" value="1"/>
</dbReference>
<evidence type="ECO:0000259" key="2">
    <source>
        <dbReference type="PROSITE" id="PS50024"/>
    </source>
</evidence>
<dbReference type="RefSeq" id="XP_031565683.1">
    <property type="nucleotide sequence ID" value="XM_031709823.1"/>
</dbReference>
<organism evidence="3 4">
    <name type="scientific">Actinia tenebrosa</name>
    <name type="common">Australian red waratah sea anemone</name>
    <dbReference type="NCBI Taxonomy" id="6105"/>
    <lineage>
        <taxon>Eukaryota</taxon>
        <taxon>Metazoa</taxon>
        <taxon>Cnidaria</taxon>
        <taxon>Anthozoa</taxon>
        <taxon>Hexacorallia</taxon>
        <taxon>Actiniaria</taxon>
        <taxon>Actiniidae</taxon>
        <taxon>Actinia</taxon>
    </lineage>
</organism>
<proteinExistence type="predicted"/>
<evidence type="ECO:0000313" key="4">
    <source>
        <dbReference type="RefSeq" id="XP_031565683.1"/>
    </source>
</evidence>
<feature type="domain" description="SEA" evidence="2">
    <location>
        <begin position="1"/>
        <end position="102"/>
    </location>
</feature>
<gene>
    <name evidence="4" type="primary">LOC116300861</name>
</gene>
<dbReference type="Proteomes" id="UP000515163">
    <property type="component" value="Unplaced"/>
</dbReference>
<dbReference type="InParanoid" id="A0A6P8IG76"/>
<dbReference type="InterPro" id="IPR000082">
    <property type="entry name" value="SEA_dom"/>
</dbReference>
<dbReference type="GeneID" id="116300861"/>